<protein>
    <submittedName>
        <fullName evidence="2">CENH3.M2</fullName>
    </submittedName>
</protein>
<dbReference type="EMBL" id="KJ913053">
    <property type="protein sequence ID" value="AKQ44337.1"/>
    <property type="molecule type" value="Genomic_DNA"/>
</dbReference>
<name>A0A0K0PMD0_9POAL</name>
<accession>A0A0K0PMD0</accession>
<reference evidence="2" key="1">
    <citation type="submission" date="2014-04" db="EMBL/GenBank/DDBJ databases">
        <title>Phylogenetic structure of the tribe Meliceae (Poaceae) based on nuclear CENH3, ITS and plastid ndhF, matK-tRNA-Lys, trnK-rps16, trnC-petN sequences.</title>
        <authorList>
            <person name="Kotsinyan A.R."/>
            <person name="Gnutikov A.A."/>
            <person name="Roionov A.V."/>
        </authorList>
    </citation>
    <scope>NUCLEOTIDE SEQUENCE</scope>
</reference>
<feature type="non-terminal residue" evidence="2">
    <location>
        <position position="59"/>
    </location>
</feature>
<feature type="compositionally biased region" description="Basic residues" evidence="1">
    <location>
        <begin position="1"/>
        <end position="12"/>
    </location>
</feature>
<dbReference type="EMBL" id="KJ913054">
    <property type="protein sequence ID" value="AKQ44338.1"/>
    <property type="molecule type" value="Genomic_DNA"/>
</dbReference>
<sequence length="59" mass="6336">HPAVRKHQPKKKLQFEGSRRRQQQKQSGGGASSSATPMRGARSPAAGAAQGMVALREIR</sequence>
<feature type="region of interest" description="Disordered" evidence="1">
    <location>
        <begin position="1"/>
        <end position="59"/>
    </location>
</feature>
<proteinExistence type="predicted"/>
<feature type="non-terminal residue" evidence="2">
    <location>
        <position position="1"/>
    </location>
</feature>
<dbReference type="AlphaFoldDB" id="A0A0K0PMD0"/>
<gene>
    <name evidence="2" type="primary">CenH3.M2</name>
</gene>
<evidence type="ECO:0000256" key="1">
    <source>
        <dbReference type="SAM" id="MobiDB-lite"/>
    </source>
</evidence>
<evidence type="ECO:0000313" key="2">
    <source>
        <dbReference type="EMBL" id="AKQ44338.1"/>
    </source>
</evidence>
<organism evidence="2">
    <name type="scientific">Melica nutans</name>
    <dbReference type="NCBI Taxonomy" id="860324"/>
    <lineage>
        <taxon>Eukaryota</taxon>
        <taxon>Viridiplantae</taxon>
        <taxon>Streptophyta</taxon>
        <taxon>Embryophyta</taxon>
        <taxon>Tracheophyta</taxon>
        <taxon>Spermatophyta</taxon>
        <taxon>Magnoliopsida</taxon>
        <taxon>Liliopsida</taxon>
        <taxon>Poales</taxon>
        <taxon>Poaceae</taxon>
        <taxon>BOP clade</taxon>
        <taxon>Pooideae</taxon>
        <taxon>Melicodae</taxon>
        <taxon>Meliceae</taxon>
        <taxon>Melica</taxon>
    </lineage>
</organism>